<name>A0A445MGW3_ENSVE</name>
<dbReference type="EMBL" id="KV875935">
    <property type="protein sequence ID" value="RZR73495.1"/>
    <property type="molecule type" value="Genomic_DNA"/>
</dbReference>
<evidence type="ECO:0000313" key="2">
    <source>
        <dbReference type="EMBL" id="RZR73495.1"/>
    </source>
</evidence>
<sequence>MHPLRFPNSSIKAKVFVRKIGFKLRVMRLYHIESFYVFLLHFHSEGSEEEGRPATASPHVWLATARASPKGRPAAPARGGACGKKSRSLIAQRPQRGPAVGRSQGAAARGQPCRNQGRLRQPQGCLTLGRAAASGQGQPPPTQEQQRRRRRGRKRG</sequence>
<protein>
    <submittedName>
        <fullName evidence="2">Uncharacterized protein</fullName>
    </submittedName>
</protein>
<accession>A0A445MGW3</accession>
<feature type="compositionally biased region" description="Low complexity" evidence="1">
    <location>
        <begin position="65"/>
        <end position="79"/>
    </location>
</feature>
<feature type="compositionally biased region" description="Basic residues" evidence="1">
    <location>
        <begin position="147"/>
        <end position="156"/>
    </location>
</feature>
<organism evidence="2">
    <name type="scientific">Ensete ventricosum</name>
    <name type="common">Abyssinian banana</name>
    <name type="synonym">Musa ensete</name>
    <dbReference type="NCBI Taxonomy" id="4639"/>
    <lineage>
        <taxon>Eukaryota</taxon>
        <taxon>Viridiplantae</taxon>
        <taxon>Streptophyta</taxon>
        <taxon>Embryophyta</taxon>
        <taxon>Tracheophyta</taxon>
        <taxon>Spermatophyta</taxon>
        <taxon>Magnoliopsida</taxon>
        <taxon>Liliopsida</taxon>
        <taxon>Zingiberales</taxon>
        <taxon>Musaceae</taxon>
        <taxon>Ensete</taxon>
    </lineage>
</organism>
<dbReference type="Proteomes" id="UP000290560">
    <property type="component" value="Unassembled WGS sequence"/>
</dbReference>
<evidence type="ECO:0000256" key="1">
    <source>
        <dbReference type="SAM" id="MobiDB-lite"/>
    </source>
</evidence>
<reference evidence="2" key="1">
    <citation type="journal article" date="2018" name="Data Brief">
        <title>Genome sequence data from 17 accessions of Ensete ventricosum, a staple food crop for millions in Ethiopia.</title>
        <authorList>
            <person name="Yemataw Z."/>
            <person name="Muzemil S."/>
            <person name="Ambachew D."/>
            <person name="Tripathi L."/>
            <person name="Tesfaye K."/>
            <person name="Chala A."/>
            <person name="Farbos A."/>
            <person name="O'Neill P."/>
            <person name="Moore K."/>
            <person name="Grant M."/>
            <person name="Studholme D.J."/>
        </authorList>
    </citation>
    <scope>NUCLEOTIDE SEQUENCE [LARGE SCALE GENOMIC DNA]</scope>
    <source>
        <tissue evidence="2">Leaf</tissue>
    </source>
</reference>
<feature type="region of interest" description="Disordered" evidence="1">
    <location>
        <begin position="48"/>
        <end position="156"/>
    </location>
</feature>
<gene>
    <name evidence="2" type="ORF">BHM03_00024978</name>
</gene>
<dbReference type="AlphaFoldDB" id="A0A445MGW3"/>
<proteinExistence type="predicted"/>